<accession>A4C7A6</accession>
<dbReference type="AlphaFoldDB" id="A4C7A6"/>
<protein>
    <recommendedName>
        <fullName evidence="3">M23ase beta-sheet core domain-containing protein</fullName>
    </recommendedName>
</protein>
<dbReference type="RefSeq" id="WP_009837733.1">
    <property type="nucleotide sequence ID" value="NZ_AAOH01000002.1"/>
</dbReference>
<keyword evidence="5" id="KW-1185">Reference proteome</keyword>
<dbReference type="InterPro" id="IPR050570">
    <property type="entry name" value="Cell_wall_metabolism_enzyme"/>
</dbReference>
<dbReference type="HOGENOM" id="CLU_029425_4_0_6"/>
<sequence>MGNTIKKIILPLVCTLLSLPLAHANGNETRTKEDLEQIQKELKLNAERLAAQKTQISQLEVNLKNSEFEIAQNAKSLKELLFSTEFNRNEQIALKDKINELTQNKSTQQAALAAQLKSAFMTGSHDYSKLLLNQQQVASFERTLSYYSYLNNARLQQIDALKNTLLELANTQEKLKNSENELIKLVAEQKQKQKALELAQKDRKENLAQLQKQFSSTLSAIDYLKQNEQVLVETLEALHEEAKKIINLDGLMAFKGQLNWPSRGRHSHKFGQHKHGNFKWKGVVISAKEGSPVSTIHDGQVVFSDWLKGFGWVIVIDHGEGFMSLYGHNQAILKEVGDKVTKGEVIALVGQSGGQSDPSLYFEIRHKGSAVNPTTWCKKL</sequence>
<feature type="domain" description="M23ase beta-sheet core" evidence="3">
    <location>
        <begin position="280"/>
        <end position="373"/>
    </location>
</feature>
<dbReference type="OrthoDB" id="9784703at2"/>
<keyword evidence="2" id="KW-0732">Signal</keyword>
<feature type="chain" id="PRO_5002665981" description="M23ase beta-sheet core domain-containing protein" evidence="2">
    <location>
        <begin position="25"/>
        <end position="380"/>
    </location>
</feature>
<dbReference type="InterPro" id="IPR011055">
    <property type="entry name" value="Dup_hybrid_motif"/>
</dbReference>
<dbReference type="InterPro" id="IPR016047">
    <property type="entry name" value="M23ase_b-sheet_dom"/>
</dbReference>
<dbReference type="STRING" id="87626.PTD2_13609"/>
<dbReference type="SUPFAM" id="SSF51261">
    <property type="entry name" value="Duplicated hybrid motif"/>
    <property type="match status" value="1"/>
</dbReference>
<dbReference type="PANTHER" id="PTHR21666:SF270">
    <property type="entry name" value="MUREIN HYDROLASE ACTIVATOR ENVC"/>
    <property type="match status" value="1"/>
</dbReference>
<evidence type="ECO:0000256" key="2">
    <source>
        <dbReference type="SAM" id="SignalP"/>
    </source>
</evidence>
<dbReference type="Gene3D" id="2.70.70.10">
    <property type="entry name" value="Glucose Permease (Domain IIA)"/>
    <property type="match status" value="1"/>
</dbReference>
<evidence type="ECO:0000313" key="4">
    <source>
        <dbReference type="EMBL" id="EAR29860.1"/>
    </source>
</evidence>
<dbReference type="GO" id="GO:0004222">
    <property type="term" value="F:metalloendopeptidase activity"/>
    <property type="evidence" value="ECO:0007669"/>
    <property type="project" value="TreeGrafter"/>
</dbReference>
<dbReference type="FunFam" id="2.70.70.10:FF:000003">
    <property type="entry name" value="Murein hydrolase activator EnvC"/>
    <property type="match status" value="1"/>
</dbReference>
<dbReference type="Proteomes" id="UP000006201">
    <property type="component" value="Unassembled WGS sequence"/>
</dbReference>
<dbReference type="EMBL" id="AAOH01000002">
    <property type="protein sequence ID" value="EAR29860.1"/>
    <property type="molecule type" value="Genomic_DNA"/>
</dbReference>
<proteinExistence type="predicted"/>
<keyword evidence="1" id="KW-0175">Coiled coil</keyword>
<dbReference type="CDD" id="cd12797">
    <property type="entry name" value="M23_peptidase"/>
    <property type="match status" value="1"/>
</dbReference>
<feature type="coiled-coil region" evidence="1">
    <location>
        <begin position="158"/>
        <end position="213"/>
    </location>
</feature>
<feature type="coiled-coil region" evidence="1">
    <location>
        <begin position="21"/>
        <end position="69"/>
    </location>
</feature>
<dbReference type="Pfam" id="PF01551">
    <property type="entry name" value="Peptidase_M23"/>
    <property type="match status" value="1"/>
</dbReference>
<gene>
    <name evidence="4" type="ORF">PTD2_13609</name>
</gene>
<dbReference type="Gene3D" id="6.10.250.3150">
    <property type="match status" value="1"/>
</dbReference>
<comment type="caution">
    <text evidence="4">The sequence shown here is derived from an EMBL/GenBank/DDBJ whole genome shotgun (WGS) entry which is preliminary data.</text>
</comment>
<name>A4C7A6_9GAMM</name>
<dbReference type="PANTHER" id="PTHR21666">
    <property type="entry name" value="PEPTIDASE-RELATED"/>
    <property type="match status" value="1"/>
</dbReference>
<evidence type="ECO:0000313" key="5">
    <source>
        <dbReference type="Proteomes" id="UP000006201"/>
    </source>
</evidence>
<dbReference type="eggNOG" id="COG4942">
    <property type="taxonomic scope" value="Bacteria"/>
</dbReference>
<evidence type="ECO:0000256" key="1">
    <source>
        <dbReference type="SAM" id="Coils"/>
    </source>
</evidence>
<reference evidence="4 5" key="1">
    <citation type="submission" date="2006-02" db="EMBL/GenBank/DDBJ databases">
        <authorList>
            <person name="Moran M.A."/>
            <person name="Kjelleberg S."/>
            <person name="Egan S."/>
            <person name="Saunders N."/>
            <person name="Thomas T."/>
            <person name="Ferriera S."/>
            <person name="Johnson J."/>
            <person name="Kravitz S."/>
            <person name="Halpern A."/>
            <person name="Remington K."/>
            <person name="Beeson K."/>
            <person name="Tran B."/>
            <person name="Rogers Y.-H."/>
            <person name="Friedman R."/>
            <person name="Venter J.C."/>
        </authorList>
    </citation>
    <scope>NUCLEOTIDE SEQUENCE [LARGE SCALE GENOMIC DNA]</scope>
    <source>
        <strain evidence="4 5">D2</strain>
    </source>
</reference>
<organism evidence="4 5">
    <name type="scientific">Pseudoalteromonas tunicata D2</name>
    <dbReference type="NCBI Taxonomy" id="87626"/>
    <lineage>
        <taxon>Bacteria</taxon>
        <taxon>Pseudomonadati</taxon>
        <taxon>Pseudomonadota</taxon>
        <taxon>Gammaproteobacteria</taxon>
        <taxon>Alteromonadales</taxon>
        <taxon>Pseudoalteromonadaceae</taxon>
        <taxon>Pseudoalteromonas</taxon>
    </lineage>
</organism>
<evidence type="ECO:0000259" key="3">
    <source>
        <dbReference type="Pfam" id="PF01551"/>
    </source>
</evidence>
<feature type="signal peptide" evidence="2">
    <location>
        <begin position="1"/>
        <end position="24"/>
    </location>
</feature>